<evidence type="ECO:0000313" key="2">
    <source>
        <dbReference type="EMBL" id="GAA3777378.1"/>
    </source>
</evidence>
<keyword evidence="3" id="KW-1185">Reference proteome</keyword>
<feature type="transmembrane region" description="Helical" evidence="1">
    <location>
        <begin position="163"/>
        <end position="182"/>
    </location>
</feature>
<feature type="transmembrane region" description="Helical" evidence="1">
    <location>
        <begin position="77"/>
        <end position="96"/>
    </location>
</feature>
<accession>A0ABP7H3U3</accession>
<keyword evidence="1" id="KW-0812">Transmembrane</keyword>
<organism evidence="2 3">
    <name type="scientific">Microbacterium kribbense</name>
    <dbReference type="NCBI Taxonomy" id="433645"/>
    <lineage>
        <taxon>Bacteria</taxon>
        <taxon>Bacillati</taxon>
        <taxon>Actinomycetota</taxon>
        <taxon>Actinomycetes</taxon>
        <taxon>Micrococcales</taxon>
        <taxon>Microbacteriaceae</taxon>
        <taxon>Microbacterium</taxon>
    </lineage>
</organism>
<feature type="transmembrane region" description="Helical" evidence="1">
    <location>
        <begin position="137"/>
        <end position="157"/>
    </location>
</feature>
<feature type="transmembrane region" description="Helical" evidence="1">
    <location>
        <begin position="269"/>
        <end position="289"/>
    </location>
</feature>
<dbReference type="PANTHER" id="PTHR36840:SF1">
    <property type="entry name" value="BLL5714 PROTEIN"/>
    <property type="match status" value="1"/>
</dbReference>
<keyword evidence="1" id="KW-0472">Membrane</keyword>
<dbReference type="PANTHER" id="PTHR36840">
    <property type="entry name" value="BLL5714 PROTEIN"/>
    <property type="match status" value="1"/>
</dbReference>
<gene>
    <name evidence="2" type="ORF">GCM10022240_30940</name>
</gene>
<evidence type="ECO:0000313" key="3">
    <source>
        <dbReference type="Proteomes" id="UP001500540"/>
    </source>
</evidence>
<reference evidence="3" key="1">
    <citation type="journal article" date="2019" name="Int. J. Syst. Evol. Microbiol.">
        <title>The Global Catalogue of Microorganisms (GCM) 10K type strain sequencing project: providing services to taxonomists for standard genome sequencing and annotation.</title>
        <authorList>
            <consortium name="The Broad Institute Genomics Platform"/>
            <consortium name="The Broad Institute Genome Sequencing Center for Infectious Disease"/>
            <person name="Wu L."/>
            <person name="Ma J."/>
        </authorList>
    </citation>
    <scope>NUCLEOTIDE SEQUENCE [LARGE SCALE GENOMIC DNA]</scope>
    <source>
        <strain evidence="3">JCM 16950</strain>
    </source>
</reference>
<name>A0ABP7H3U3_9MICO</name>
<protein>
    <submittedName>
        <fullName evidence="2">Low temperature requirement protein A</fullName>
    </submittedName>
</protein>
<feature type="transmembrane region" description="Helical" evidence="1">
    <location>
        <begin position="12"/>
        <end position="32"/>
    </location>
</feature>
<dbReference type="Proteomes" id="UP001500540">
    <property type="component" value="Unassembled WGS sequence"/>
</dbReference>
<proteinExistence type="predicted"/>
<evidence type="ECO:0000256" key="1">
    <source>
        <dbReference type="SAM" id="Phobius"/>
    </source>
</evidence>
<dbReference type="InterPro" id="IPR010640">
    <property type="entry name" value="Low_temperature_requirement_A"/>
</dbReference>
<feature type="transmembrane region" description="Helical" evidence="1">
    <location>
        <begin position="108"/>
        <end position="125"/>
    </location>
</feature>
<feature type="transmembrane region" description="Helical" evidence="1">
    <location>
        <begin position="295"/>
        <end position="322"/>
    </location>
</feature>
<feature type="transmembrane region" description="Helical" evidence="1">
    <location>
        <begin position="227"/>
        <end position="249"/>
    </location>
</feature>
<sequence length="378" mass="40136">MTSRDSGQPHRAASPLELLFDLVFVIAVSQSAGTLHELLSAGHVGQGVLAYLMVFFAVWWAWMNFTWFASAFDTDDWAYRVMTIVQMGGVLVLAAGVHDAMASYDFTLVTWGYVIMRLAMVGQWLRAAASDPHRRRTALAFAIGIAVVQVLWVARIYLLDVQWQFITFFVLMAAEMVVPVIAERQGRTAWHPHHIADRYGCFTLILLGESVLSSATGIFAARGQGAHVLALVGFAAAGLVIAAGMWWVYFSRTHGELLAATGRGFGFGYAHYVVFAAAGAVSAGIAVSVDAAADATALAAPAVAAASAVPVGVFVLAVWGMLLRPAISRRASVLVAVLGAAVLAAALVPFVAVAAIVLLLAVVVVVLEVDGQRRQRAG</sequence>
<dbReference type="EMBL" id="BAABAF010000014">
    <property type="protein sequence ID" value="GAA3777378.1"/>
    <property type="molecule type" value="Genomic_DNA"/>
</dbReference>
<comment type="caution">
    <text evidence="2">The sequence shown here is derived from an EMBL/GenBank/DDBJ whole genome shotgun (WGS) entry which is preliminary data.</text>
</comment>
<feature type="transmembrane region" description="Helical" evidence="1">
    <location>
        <begin position="334"/>
        <end position="367"/>
    </location>
</feature>
<feature type="transmembrane region" description="Helical" evidence="1">
    <location>
        <begin position="44"/>
        <end position="65"/>
    </location>
</feature>
<dbReference type="Pfam" id="PF06772">
    <property type="entry name" value="LtrA"/>
    <property type="match status" value="1"/>
</dbReference>
<keyword evidence="1" id="KW-1133">Transmembrane helix</keyword>